<evidence type="ECO:0000256" key="5">
    <source>
        <dbReference type="ARBA" id="ARBA00022989"/>
    </source>
</evidence>
<gene>
    <name evidence="8" type="ORF">GDR74_06970</name>
</gene>
<feature type="transmembrane region" description="Helical" evidence="7">
    <location>
        <begin position="98"/>
        <end position="120"/>
    </location>
</feature>
<feature type="transmembrane region" description="Helical" evidence="7">
    <location>
        <begin position="66"/>
        <end position="86"/>
    </location>
</feature>
<dbReference type="AlphaFoldDB" id="A0A5P9JXM8"/>
<evidence type="ECO:0000256" key="4">
    <source>
        <dbReference type="ARBA" id="ARBA00022692"/>
    </source>
</evidence>
<keyword evidence="5 7" id="KW-1133">Transmembrane helix</keyword>
<sequence>MLWFRCRIPTSLSGMSPRGRLVLVSSISGLPAFGAYFATALVMVGVFGAFYALVTQHREYRLLREGCAAAVPAFLGALVGYAIPLSAAMRWSVSLGDFVVWAMIAAAVQVLAYGATRLLVPDISKRITANDISAGALLGGIALVFGLINAASMTP</sequence>
<dbReference type="GO" id="GO:0005886">
    <property type="term" value="C:plasma membrane"/>
    <property type="evidence" value="ECO:0007669"/>
    <property type="project" value="UniProtKB-SubCell"/>
</dbReference>
<evidence type="ECO:0000313" key="9">
    <source>
        <dbReference type="Proteomes" id="UP000325614"/>
    </source>
</evidence>
<keyword evidence="4 7" id="KW-0812">Transmembrane</keyword>
<keyword evidence="9" id="KW-1185">Reference proteome</keyword>
<evidence type="ECO:0000256" key="7">
    <source>
        <dbReference type="SAM" id="Phobius"/>
    </source>
</evidence>
<keyword evidence="6 7" id="KW-0472">Membrane</keyword>
<evidence type="ECO:0000313" key="8">
    <source>
        <dbReference type="EMBL" id="QFU15985.1"/>
    </source>
</evidence>
<protein>
    <submittedName>
        <fullName evidence="8">DUF350 domain-containing protein</fullName>
    </submittedName>
</protein>
<dbReference type="InterPro" id="IPR007140">
    <property type="entry name" value="DUF350"/>
</dbReference>
<comment type="subcellular location">
    <subcellularLocation>
        <location evidence="1">Cell membrane</location>
        <topology evidence="1">Multi-pass membrane protein</topology>
    </subcellularLocation>
</comment>
<name>A0A5P9JXM8_9HYPH</name>
<feature type="transmembrane region" description="Helical" evidence="7">
    <location>
        <begin position="132"/>
        <end position="152"/>
    </location>
</feature>
<dbReference type="Pfam" id="PF03994">
    <property type="entry name" value="DUF350"/>
    <property type="match status" value="1"/>
</dbReference>
<dbReference type="PANTHER" id="PTHR40043:SF1">
    <property type="entry name" value="UPF0719 INNER MEMBRANE PROTEIN YJFL"/>
    <property type="match status" value="1"/>
</dbReference>
<accession>A0A5P9JXM8</accession>
<comment type="similarity">
    <text evidence="2">Belongs to the UPF0719 family.</text>
</comment>
<feature type="transmembrane region" description="Helical" evidence="7">
    <location>
        <begin position="33"/>
        <end position="54"/>
    </location>
</feature>
<dbReference type="KEGG" id="mico:GDR74_06970"/>
<dbReference type="Proteomes" id="UP000325614">
    <property type="component" value="Chromosome"/>
</dbReference>
<organism evidence="8 9">
    <name type="scientific">Microvirga thermotolerans</name>
    <dbReference type="NCBI Taxonomy" id="2651334"/>
    <lineage>
        <taxon>Bacteria</taxon>
        <taxon>Pseudomonadati</taxon>
        <taxon>Pseudomonadota</taxon>
        <taxon>Alphaproteobacteria</taxon>
        <taxon>Hyphomicrobiales</taxon>
        <taxon>Methylobacteriaceae</taxon>
        <taxon>Microvirga</taxon>
    </lineage>
</organism>
<evidence type="ECO:0000256" key="3">
    <source>
        <dbReference type="ARBA" id="ARBA00022475"/>
    </source>
</evidence>
<dbReference type="PANTHER" id="PTHR40043">
    <property type="entry name" value="UPF0719 INNER MEMBRANE PROTEIN YJFL"/>
    <property type="match status" value="1"/>
</dbReference>
<reference evidence="8 9" key="1">
    <citation type="submission" date="2019-10" db="EMBL/GenBank/DDBJ databases">
        <title>Isolation, Identification of Microvirga thermotolerans HR1, a novel thermophilic bacterium and Comparative Genomics of the genus Microvirga.</title>
        <authorList>
            <person name="Li J."/>
            <person name="Zhang W."/>
            <person name="Lin M."/>
            <person name="Wang J."/>
        </authorList>
    </citation>
    <scope>NUCLEOTIDE SEQUENCE [LARGE SCALE GENOMIC DNA]</scope>
    <source>
        <strain evidence="8 9">HR1</strain>
    </source>
</reference>
<evidence type="ECO:0000256" key="2">
    <source>
        <dbReference type="ARBA" id="ARBA00005779"/>
    </source>
</evidence>
<evidence type="ECO:0000256" key="6">
    <source>
        <dbReference type="ARBA" id="ARBA00023136"/>
    </source>
</evidence>
<dbReference type="EMBL" id="CP045423">
    <property type="protein sequence ID" value="QFU15985.1"/>
    <property type="molecule type" value="Genomic_DNA"/>
</dbReference>
<evidence type="ECO:0000256" key="1">
    <source>
        <dbReference type="ARBA" id="ARBA00004651"/>
    </source>
</evidence>
<proteinExistence type="inferred from homology"/>
<keyword evidence="3" id="KW-1003">Cell membrane</keyword>